<evidence type="ECO:0000313" key="3">
    <source>
        <dbReference type="EMBL" id="QGU04936.1"/>
    </source>
</evidence>
<organism evidence="3 4">
    <name type="scientific">Corynebacterium comes</name>
    <dbReference type="NCBI Taxonomy" id="2675218"/>
    <lineage>
        <taxon>Bacteria</taxon>
        <taxon>Bacillati</taxon>
        <taxon>Actinomycetota</taxon>
        <taxon>Actinomycetes</taxon>
        <taxon>Mycobacteriales</taxon>
        <taxon>Corynebacteriaceae</taxon>
        <taxon>Corynebacterium</taxon>
    </lineage>
</organism>
<dbReference type="InterPro" id="IPR003615">
    <property type="entry name" value="HNH_nuc"/>
</dbReference>
<dbReference type="GO" id="GO:0004519">
    <property type="term" value="F:endonuclease activity"/>
    <property type="evidence" value="ECO:0007669"/>
    <property type="project" value="InterPro"/>
</dbReference>
<reference evidence="3 4" key="1">
    <citation type="journal article" date="2021" name="Int. J. Syst. Evol. Microbiol.">
        <title>Classification of three corynebacterial strains isolated from a small paddock in North Rhine-Westphalia: proposal of &lt;i&gt;Corynebacterium kalinowskii&lt;/i&gt; sp. nov., &lt;i&gt;Corynebacterium comes&lt;/i&gt; sp. nov. and &lt;i&gt;Corynebacterium occultum&lt;/i&gt; sp. nov.</title>
        <authorList>
            <person name="Schaffert L."/>
            <person name="Ruwe M."/>
            <person name="Milse J."/>
            <person name="Hanuschka K."/>
            <person name="Ortseifen V."/>
            <person name="Droste J."/>
            <person name="Brandt D."/>
            <person name="Schl L."/>
            <person name="Kutter Y."/>
            <person name="Vinke S."/>
            <person name="Vieh P."/>
            <person name="Jacob L."/>
            <person name="L N.C."/>
            <person name="Schulte-Berndt E."/>
            <person name="Hain C."/>
            <person name="Linder M."/>
            <person name="Schmidt P."/>
            <person name="Wollenschl L."/>
            <person name="Luttermann T."/>
            <person name="Thieme E."/>
            <person name="Hassa J."/>
            <person name="Haak M."/>
            <person name="Wittchen M."/>
            <person name="Mentz A."/>
            <person name="Persicke M."/>
            <person name="Busche T."/>
            <person name="R C."/>
        </authorList>
    </citation>
    <scope>NUCLEOTIDE SEQUENCE [LARGE SCALE GENOMIC DNA]</scope>
    <source>
        <strain evidence="3 4">2019</strain>
    </source>
</reference>
<proteinExistence type="predicted"/>
<feature type="domain" description="HNH nuclease" evidence="2">
    <location>
        <begin position="290"/>
        <end position="342"/>
    </location>
</feature>
<dbReference type="Gene3D" id="1.10.30.50">
    <property type="match status" value="1"/>
</dbReference>
<dbReference type="Pfam" id="PF01844">
    <property type="entry name" value="HNH"/>
    <property type="match status" value="1"/>
</dbReference>
<keyword evidence="4" id="KW-1185">Reference proteome</keyword>
<dbReference type="SMART" id="SM00507">
    <property type="entry name" value="HNHc"/>
    <property type="match status" value="1"/>
</dbReference>
<evidence type="ECO:0000259" key="2">
    <source>
        <dbReference type="SMART" id="SM00507"/>
    </source>
</evidence>
<dbReference type="InterPro" id="IPR002711">
    <property type="entry name" value="HNH"/>
</dbReference>
<dbReference type="GO" id="GO:0003676">
    <property type="term" value="F:nucleic acid binding"/>
    <property type="evidence" value="ECO:0007669"/>
    <property type="project" value="InterPro"/>
</dbReference>
<gene>
    <name evidence="3" type="ORF">CETAM_08410</name>
</gene>
<dbReference type="CDD" id="cd00085">
    <property type="entry name" value="HNHc"/>
    <property type="match status" value="1"/>
</dbReference>
<sequence>MSAVMSVVEKELEELLRPTTFYAVCSPEDPVAIRNARIRRADHEMWQAILPGEDTDLAIVVASLRKSTGHNDSYIEGAIHAHRRLHELPRLQRLQQRLYHLDLPRLRAIDRVLCKLDATNDEHMAIVDEEIATYLTPRRANQNLPSPSAIRAKLNAIIQTLDTSVSGDDSPTGPDTDHYRLGIDGNRGYLELETDAVTAQEIDLHVRAHASTRDISLTQALVDLIRGNGRTNVTLNVYRATDVVDAPAYIPGIGWAHSRVAEEMAARATSIRDMDELYDKVSTAYRTPDDIRAVVIGLDGVCGFPSCQRPGHHCQMDHRINHEVGGPTTASNLVTLCQYHHNLKTDGRVRYIIDPDTREIVWLFDNGQYVIEEPAGPLSPHARNWLQTVGQRTEKRRARIRAESQIRKATSDPPRRDDDPPPF</sequence>
<name>A0A6B8W1Z3_9CORY</name>
<evidence type="ECO:0000256" key="1">
    <source>
        <dbReference type="SAM" id="MobiDB-lite"/>
    </source>
</evidence>
<accession>A0A6B8W1Z3</accession>
<evidence type="ECO:0000313" key="4">
    <source>
        <dbReference type="Proteomes" id="UP000425178"/>
    </source>
</evidence>
<feature type="compositionally biased region" description="Basic and acidic residues" evidence="1">
    <location>
        <begin position="400"/>
        <end position="423"/>
    </location>
</feature>
<protein>
    <recommendedName>
        <fullName evidence="2">HNH nuclease domain-containing protein</fullName>
    </recommendedName>
</protein>
<dbReference type="GO" id="GO:0008270">
    <property type="term" value="F:zinc ion binding"/>
    <property type="evidence" value="ECO:0007669"/>
    <property type="project" value="InterPro"/>
</dbReference>
<feature type="region of interest" description="Disordered" evidence="1">
    <location>
        <begin position="393"/>
        <end position="423"/>
    </location>
</feature>
<dbReference type="AlphaFoldDB" id="A0A6B8W1Z3"/>
<dbReference type="KEGG" id="ccoe:CETAM_08410"/>
<dbReference type="EMBL" id="CP046453">
    <property type="protein sequence ID" value="QGU04936.1"/>
    <property type="molecule type" value="Genomic_DNA"/>
</dbReference>
<dbReference type="Proteomes" id="UP000425178">
    <property type="component" value="Chromosome"/>
</dbReference>